<evidence type="ECO:0000313" key="10">
    <source>
        <dbReference type="EMBL" id="RNA37322.1"/>
    </source>
</evidence>
<dbReference type="PANTHER" id="PTHR12369">
    <property type="entry name" value="CHONDROITIN SYNTHASE"/>
    <property type="match status" value="1"/>
</dbReference>
<dbReference type="PANTHER" id="PTHR12369:SF13">
    <property type="entry name" value="HEXOSYLTRANSFERASE"/>
    <property type="match status" value="1"/>
</dbReference>
<comment type="subcellular location">
    <subcellularLocation>
        <location evidence="1 9">Golgi apparatus</location>
        <location evidence="1 9">Golgi stack membrane</location>
        <topology evidence="1 9">Single-pass type II membrane protein</topology>
    </subcellularLocation>
</comment>
<evidence type="ECO:0000256" key="2">
    <source>
        <dbReference type="ARBA" id="ARBA00009239"/>
    </source>
</evidence>
<dbReference type="EMBL" id="REGN01001059">
    <property type="protein sequence ID" value="RNA37322.1"/>
    <property type="molecule type" value="Genomic_DNA"/>
</dbReference>
<evidence type="ECO:0000256" key="5">
    <source>
        <dbReference type="ARBA" id="ARBA00022968"/>
    </source>
</evidence>
<dbReference type="AlphaFoldDB" id="A0A3M7SNQ3"/>
<organism evidence="10 11">
    <name type="scientific">Brachionus plicatilis</name>
    <name type="common">Marine rotifer</name>
    <name type="synonym">Brachionus muelleri</name>
    <dbReference type="NCBI Taxonomy" id="10195"/>
    <lineage>
        <taxon>Eukaryota</taxon>
        <taxon>Metazoa</taxon>
        <taxon>Spiralia</taxon>
        <taxon>Gnathifera</taxon>
        <taxon>Rotifera</taxon>
        <taxon>Eurotatoria</taxon>
        <taxon>Monogononta</taxon>
        <taxon>Pseudotrocha</taxon>
        <taxon>Ploima</taxon>
        <taxon>Brachionidae</taxon>
        <taxon>Brachionus</taxon>
    </lineage>
</organism>
<dbReference type="STRING" id="10195.A0A3M7SNQ3"/>
<evidence type="ECO:0000256" key="8">
    <source>
        <dbReference type="ARBA" id="ARBA00023136"/>
    </source>
</evidence>
<comment type="caution">
    <text evidence="10">The sequence shown here is derived from an EMBL/GenBank/DDBJ whole genome shotgun (WGS) entry which is preliminary data.</text>
</comment>
<comment type="similarity">
    <text evidence="2 9">Belongs to the chondroitin N-acetylgalactosaminyltransferase family.</text>
</comment>
<keyword evidence="8" id="KW-0472">Membrane</keyword>
<reference evidence="10 11" key="1">
    <citation type="journal article" date="2018" name="Sci. Rep.">
        <title>Genomic signatures of local adaptation to the degree of environmental predictability in rotifers.</title>
        <authorList>
            <person name="Franch-Gras L."/>
            <person name="Hahn C."/>
            <person name="Garcia-Roger E.M."/>
            <person name="Carmona M.J."/>
            <person name="Serra M."/>
            <person name="Gomez A."/>
        </authorList>
    </citation>
    <scope>NUCLEOTIDE SEQUENCE [LARGE SCALE GENOMIC DNA]</scope>
    <source>
        <strain evidence="10">HYR1</strain>
    </source>
</reference>
<proteinExistence type="inferred from homology"/>
<dbReference type="Pfam" id="PF05679">
    <property type="entry name" value="CHGN"/>
    <property type="match status" value="1"/>
</dbReference>
<protein>
    <recommendedName>
        <fullName evidence="9">Hexosyltransferase</fullName>
        <ecNumber evidence="9">2.4.1.-</ecNumber>
    </recommendedName>
</protein>
<sequence>MKKLQLYFNVVEMDEIDKEIEKIEQNIMETACDTPEGCDSLIWPLGISAPYKPNSRHEVIRYDYFNLTHLYFGTDFDVVNELPESYKNDIKELLEFSIKNLNKEDQNRFQFKDLINGYKQLDPTRGSYYIMDLLLFDNFQKVLIHKRVNLMRQLGLLEIMPMPYVTENQRINLIITFSTENNYQDVLRFFESYQDFVLEIKEIAEKINLIVVYLMNDALTIREKEIYNFIQFKIRELSQKYSSLVETTSRIIEINVLVANFTLYHSESYKQMLVIEYVSKKIGQDGLILMALPCVEFKSEFLNRVRLSTIKGNQVYLPIPFSEYMPSVIYPANMTYFPSEVEINKNIGYFNTFTYDFVSFYNSDYKESRDAFIAKLDKSASNKSNDFIKIYEYGLDLYDLFRQNKNVNILRATDQALKCRWFLMKNCDKPRVSDEEKQRCFRQKESSLGTKSQLAIHLMKNFGQINNKN</sequence>
<evidence type="ECO:0000256" key="9">
    <source>
        <dbReference type="RuleBase" id="RU364016"/>
    </source>
</evidence>
<evidence type="ECO:0000256" key="7">
    <source>
        <dbReference type="ARBA" id="ARBA00023034"/>
    </source>
</evidence>
<keyword evidence="3 9" id="KW-0808">Transferase</keyword>
<dbReference type="EC" id="2.4.1.-" evidence="9"/>
<keyword evidence="11" id="KW-1185">Reference proteome</keyword>
<dbReference type="InterPro" id="IPR008428">
    <property type="entry name" value="Chond_GalNAc"/>
</dbReference>
<accession>A0A3M7SNQ3</accession>
<keyword evidence="7 9" id="KW-0333">Golgi apparatus</keyword>
<evidence type="ECO:0000256" key="1">
    <source>
        <dbReference type="ARBA" id="ARBA00004447"/>
    </source>
</evidence>
<evidence type="ECO:0000256" key="6">
    <source>
        <dbReference type="ARBA" id="ARBA00022989"/>
    </source>
</evidence>
<keyword evidence="6" id="KW-1133">Transmembrane helix</keyword>
<name>A0A3M7SNQ3_BRAPC</name>
<dbReference type="InterPro" id="IPR051227">
    <property type="entry name" value="CS_glycosyltransferase"/>
</dbReference>
<keyword evidence="5 9" id="KW-0735">Signal-anchor</keyword>
<dbReference type="GO" id="GO:0032580">
    <property type="term" value="C:Golgi cisterna membrane"/>
    <property type="evidence" value="ECO:0007669"/>
    <property type="project" value="UniProtKB-SubCell"/>
</dbReference>
<dbReference type="GO" id="GO:0047238">
    <property type="term" value="F:glucuronosyl-N-acetylgalactosaminyl-proteoglycan 4-beta-N-acetylgalactosaminyltransferase activity"/>
    <property type="evidence" value="ECO:0007669"/>
    <property type="project" value="TreeGrafter"/>
</dbReference>
<evidence type="ECO:0000256" key="3">
    <source>
        <dbReference type="ARBA" id="ARBA00022679"/>
    </source>
</evidence>
<gene>
    <name evidence="10" type="ORF">BpHYR1_012421</name>
</gene>
<dbReference type="OrthoDB" id="9985088at2759"/>
<dbReference type="Proteomes" id="UP000276133">
    <property type="component" value="Unassembled WGS sequence"/>
</dbReference>
<evidence type="ECO:0000256" key="4">
    <source>
        <dbReference type="ARBA" id="ARBA00022692"/>
    </source>
</evidence>
<evidence type="ECO:0000313" key="11">
    <source>
        <dbReference type="Proteomes" id="UP000276133"/>
    </source>
</evidence>
<keyword evidence="4" id="KW-0812">Transmembrane</keyword>